<dbReference type="NCBIfam" id="TIGR03543">
    <property type="entry name" value="divI1A_rptt_fam"/>
    <property type="match status" value="1"/>
</dbReference>
<evidence type="ECO:0000313" key="2">
    <source>
        <dbReference type="Proteomes" id="UP000019753"/>
    </source>
</evidence>
<dbReference type="Proteomes" id="UP000019753">
    <property type="component" value="Unassembled WGS sequence"/>
</dbReference>
<dbReference type="EMBL" id="AXCW01000038">
    <property type="protein sequence ID" value="EYR64287.1"/>
    <property type="molecule type" value="Genomic_DNA"/>
</dbReference>
<proteinExistence type="predicted"/>
<dbReference type="AlphaFoldDB" id="A0A021VYX7"/>
<evidence type="ECO:0000313" key="1">
    <source>
        <dbReference type="EMBL" id="EYR64287.1"/>
    </source>
</evidence>
<protein>
    <submittedName>
        <fullName evidence="1">Cell division protein DivIVA</fullName>
    </submittedName>
</protein>
<name>A0A021VYX7_9CELL</name>
<reference evidence="1 2" key="1">
    <citation type="submission" date="2014-01" db="EMBL/GenBank/DDBJ databases">
        <title>Actinotalea ferrariae CF5-4.</title>
        <authorList>
            <person name="Chen F."/>
            <person name="Li Y."/>
            <person name="Wang G."/>
        </authorList>
    </citation>
    <scope>NUCLEOTIDE SEQUENCE [LARGE SCALE GENOMIC DNA]</scope>
    <source>
        <strain evidence="1 2">CF5-4</strain>
    </source>
</reference>
<dbReference type="InterPro" id="IPR019932">
    <property type="entry name" value="CHP03543"/>
</dbReference>
<accession>A0A021VYX7</accession>
<sequence length="184" mass="20497">MSTLFRTTGRIRSGYDPAQVDEFFDRARQVYEGKGSAEPLTARDVRLTAFDLVRGGYATGPVDAAMDRLERAFVTRQRTDYVTAHGQQAWMDHLAAQARTLYGRLTRPDGERFAPAGRRQQGYLPADVDALCHRLVDYFDNGASLTSDEIRAVTFRRARGAKAYGEPAVDAFCDRAVEVLLGVE</sequence>
<keyword evidence="1" id="KW-0131">Cell cycle</keyword>
<organism evidence="1 2">
    <name type="scientific">Actinotalea ferrariae CF5-4</name>
    <dbReference type="NCBI Taxonomy" id="948458"/>
    <lineage>
        <taxon>Bacteria</taxon>
        <taxon>Bacillati</taxon>
        <taxon>Actinomycetota</taxon>
        <taxon>Actinomycetes</taxon>
        <taxon>Micrococcales</taxon>
        <taxon>Cellulomonadaceae</taxon>
        <taxon>Actinotalea</taxon>
    </lineage>
</organism>
<dbReference type="OrthoDB" id="3480096at2"/>
<dbReference type="GO" id="GO:0051301">
    <property type="term" value="P:cell division"/>
    <property type="evidence" value="ECO:0007669"/>
    <property type="project" value="UniProtKB-KW"/>
</dbReference>
<keyword evidence="2" id="KW-1185">Reference proteome</keyword>
<keyword evidence="1" id="KW-0132">Cell division</keyword>
<dbReference type="RefSeq" id="WP_034223773.1">
    <property type="nucleotide sequence ID" value="NZ_AXCW01000038.1"/>
</dbReference>
<gene>
    <name evidence="1" type="ORF">N866_13300</name>
</gene>
<comment type="caution">
    <text evidence="1">The sequence shown here is derived from an EMBL/GenBank/DDBJ whole genome shotgun (WGS) entry which is preliminary data.</text>
</comment>